<evidence type="ECO:0000313" key="3">
    <source>
        <dbReference type="Proteomes" id="UP000828390"/>
    </source>
</evidence>
<dbReference type="Gene3D" id="3.40.50.300">
    <property type="entry name" value="P-loop containing nucleotide triphosphate hydrolases"/>
    <property type="match status" value="1"/>
</dbReference>
<comment type="caution">
    <text evidence="2">The sequence shown here is derived from an EMBL/GenBank/DDBJ whole genome shotgun (WGS) entry which is preliminary data.</text>
</comment>
<dbReference type="Proteomes" id="UP000828390">
    <property type="component" value="Unassembled WGS sequence"/>
</dbReference>
<dbReference type="EMBL" id="JAIWYP010000007">
    <property type="protein sequence ID" value="KAH3800462.1"/>
    <property type="molecule type" value="Genomic_DNA"/>
</dbReference>
<evidence type="ECO:0000256" key="1">
    <source>
        <dbReference type="SAM" id="Phobius"/>
    </source>
</evidence>
<feature type="transmembrane region" description="Helical" evidence="1">
    <location>
        <begin position="298"/>
        <end position="316"/>
    </location>
</feature>
<evidence type="ECO:0000313" key="2">
    <source>
        <dbReference type="EMBL" id="KAH3800462.1"/>
    </source>
</evidence>
<gene>
    <name evidence="2" type="ORF">DPMN_154095</name>
</gene>
<keyword evidence="3" id="KW-1185">Reference proteome</keyword>
<reference evidence="2" key="2">
    <citation type="submission" date="2020-11" db="EMBL/GenBank/DDBJ databases">
        <authorList>
            <person name="McCartney M.A."/>
            <person name="Auch B."/>
            <person name="Kono T."/>
            <person name="Mallez S."/>
            <person name="Becker A."/>
            <person name="Gohl D.M."/>
            <person name="Silverstein K.A.T."/>
            <person name="Koren S."/>
            <person name="Bechman K.B."/>
            <person name="Herman A."/>
            <person name="Abrahante J.E."/>
            <person name="Garbe J."/>
        </authorList>
    </citation>
    <scope>NUCLEOTIDE SEQUENCE</scope>
    <source>
        <strain evidence="2">Duluth1</strain>
        <tissue evidence="2">Whole animal</tissue>
    </source>
</reference>
<name>A0A9D4FR48_DREPO</name>
<keyword evidence="1" id="KW-0472">Membrane</keyword>
<protein>
    <submittedName>
        <fullName evidence="2">Uncharacterized protein</fullName>
    </submittedName>
</protein>
<dbReference type="AlphaFoldDB" id="A0A9D4FR48"/>
<sequence length="322" mass="36494">MENTANLDRTIVQQENVNLLREIRELCNRNNPEVVFLIGGPGVGKSAMVNTINKALCGTYYEKAKPNTRTFERFKNCGIQENELQGVQKYAFSTCLHILPSIIDSAGNIDENTLALQEIMELVIGGFIPRGTSLAYLLDKQTHRPPGFLSRKYTTSNEEWKVTKIVFVVSCTQPLPTQLIQCLQAVLAAYDRRTGQARFNIDVFVAITKYDLVAEQGRFSTFNSQEQITMEQFLEYERNVARHFSVFEHNRIRWVSYVDGHSGDNPFIENIALKLVRQMMHNRAPEIAENTSTLGEDIVAALLFTAAICGITWYVVKRSLSD</sequence>
<reference evidence="2" key="1">
    <citation type="journal article" date="2019" name="bioRxiv">
        <title>The Genome of the Zebra Mussel, Dreissena polymorpha: A Resource for Invasive Species Research.</title>
        <authorList>
            <person name="McCartney M.A."/>
            <person name="Auch B."/>
            <person name="Kono T."/>
            <person name="Mallez S."/>
            <person name="Zhang Y."/>
            <person name="Obille A."/>
            <person name="Becker A."/>
            <person name="Abrahante J.E."/>
            <person name="Garbe J."/>
            <person name="Badalamenti J.P."/>
            <person name="Herman A."/>
            <person name="Mangelson H."/>
            <person name="Liachko I."/>
            <person name="Sullivan S."/>
            <person name="Sone E.D."/>
            <person name="Koren S."/>
            <person name="Silverstein K.A.T."/>
            <person name="Beckman K.B."/>
            <person name="Gohl D.M."/>
        </authorList>
    </citation>
    <scope>NUCLEOTIDE SEQUENCE</scope>
    <source>
        <strain evidence="2">Duluth1</strain>
        <tissue evidence="2">Whole animal</tissue>
    </source>
</reference>
<dbReference type="SUPFAM" id="SSF52540">
    <property type="entry name" value="P-loop containing nucleoside triphosphate hydrolases"/>
    <property type="match status" value="1"/>
</dbReference>
<organism evidence="2 3">
    <name type="scientific">Dreissena polymorpha</name>
    <name type="common">Zebra mussel</name>
    <name type="synonym">Mytilus polymorpha</name>
    <dbReference type="NCBI Taxonomy" id="45954"/>
    <lineage>
        <taxon>Eukaryota</taxon>
        <taxon>Metazoa</taxon>
        <taxon>Spiralia</taxon>
        <taxon>Lophotrochozoa</taxon>
        <taxon>Mollusca</taxon>
        <taxon>Bivalvia</taxon>
        <taxon>Autobranchia</taxon>
        <taxon>Heteroconchia</taxon>
        <taxon>Euheterodonta</taxon>
        <taxon>Imparidentia</taxon>
        <taxon>Neoheterodontei</taxon>
        <taxon>Myida</taxon>
        <taxon>Dreissenoidea</taxon>
        <taxon>Dreissenidae</taxon>
        <taxon>Dreissena</taxon>
    </lineage>
</organism>
<dbReference type="OrthoDB" id="6059383at2759"/>
<dbReference type="InterPro" id="IPR027417">
    <property type="entry name" value="P-loop_NTPase"/>
</dbReference>
<keyword evidence="1" id="KW-0812">Transmembrane</keyword>
<keyword evidence="1" id="KW-1133">Transmembrane helix</keyword>
<proteinExistence type="predicted"/>
<accession>A0A9D4FR48</accession>